<dbReference type="PANTHER" id="PTHR43245:SF58">
    <property type="entry name" value="BLL5923 PROTEIN"/>
    <property type="match status" value="1"/>
</dbReference>
<name>A0A0J1H206_9GAMM</name>
<gene>
    <name evidence="2" type="ORF">ABT56_09750</name>
</gene>
<dbReference type="Proteomes" id="UP000036097">
    <property type="component" value="Unassembled WGS sequence"/>
</dbReference>
<dbReference type="InterPro" id="IPR050177">
    <property type="entry name" value="Lipid_A_modif_metabolic_enz"/>
</dbReference>
<dbReference type="InterPro" id="IPR001509">
    <property type="entry name" value="Epimerase_deHydtase"/>
</dbReference>
<dbReference type="PATRIC" id="fig|1195763.3.peg.2048"/>
<dbReference type="STRING" id="1195763.ABT56_09750"/>
<dbReference type="AlphaFoldDB" id="A0A0J1H206"/>
<dbReference type="Gene3D" id="3.40.50.720">
    <property type="entry name" value="NAD(P)-binding Rossmann-like Domain"/>
    <property type="match status" value="1"/>
</dbReference>
<organism evidence="2 3">
    <name type="scientific">Photobacterium aquae</name>
    <dbReference type="NCBI Taxonomy" id="1195763"/>
    <lineage>
        <taxon>Bacteria</taxon>
        <taxon>Pseudomonadati</taxon>
        <taxon>Pseudomonadota</taxon>
        <taxon>Gammaproteobacteria</taxon>
        <taxon>Vibrionales</taxon>
        <taxon>Vibrionaceae</taxon>
        <taxon>Photobacterium</taxon>
    </lineage>
</organism>
<protein>
    <recommendedName>
        <fullName evidence="1">NAD-dependent epimerase/dehydratase domain-containing protein</fullName>
    </recommendedName>
</protein>
<proteinExistence type="predicted"/>
<comment type="caution">
    <text evidence="2">The sequence shown here is derived from an EMBL/GenBank/DDBJ whole genome shotgun (WGS) entry which is preliminary data.</text>
</comment>
<sequence>MSLAKKILVTGSNGFVGRRLAVALQAQGHHVTGTVRSRPSNNQLLCDFSGENDYSQIVEGQDWIVHCAARVHQMQDTASDPVAAFAKVNTDATLSLAQAAANAGVKRFVFVSTAKVCGESSQIGCPLREDIANETPDDPYAISKKAAEIGLRKLAEQTGMEVVVIRPPLVYGPGVKANFAALMNWVGKGLPLPLGAVDNSRSFIFIDNLIDVICLSLTHHAAANRTFLVSDDDDVSTTDLLKQLAVAMGKPSRLIPVPPSWLLGATRLLGRPQIGERLCGSLQLDIRQVKEALNWTPPFTMQQGLEQMMSEISEKS</sequence>
<evidence type="ECO:0000313" key="3">
    <source>
        <dbReference type="Proteomes" id="UP000036097"/>
    </source>
</evidence>
<dbReference type="OrthoDB" id="9801056at2"/>
<reference evidence="2 3" key="1">
    <citation type="submission" date="2015-05" db="EMBL/GenBank/DDBJ databases">
        <title>Photobacterium galathea sp. nov.</title>
        <authorList>
            <person name="Machado H."/>
            <person name="Gram L."/>
        </authorList>
    </citation>
    <scope>NUCLEOTIDE SEQUENCE [LARGE SCALE GENOMIC DNA]</scope>
    <source>
        <strain evidence="2 3">CGMCC 1.12159</strain>
    </source>
</reference>
<dbReference type="Pfam" id="PF01370">
    <property type="entry name" value="Epimerase"/>
    <property type="match status" value="1"/>
</dbReference>
<evidence type="ECO:0000313" key="2">
    <source>
        <dbReference type="EMBL" id="KLV05818.1"/>
    </source>
</evidence>
<feature type="domain" description="NAD-dependent epimerase/dehydratase" evidence="1">
    <location>
        <begin position="7"/>
        <end position="226"/>
    </location>
</feature>
<keyword evidence="3" id="KW-1185">Reference proteome</keyword>
<dbReference type="InterPro" id="IPR036291">
    <property type="entry name" value="NAD(P)-bd_dom_sf"/>
</dbReference>
<dbReference type="SUPFAM" id="SSF51735">
    <property type="entry name" value="NAD(P)-binding Rossmann-fold domains"/>
    <property type="match status" value="1"/>
</dbReference>
<dbReference type="EMBL" id="LDOT01000012">
    <property type="protein sequence ID" value="KLV05818.1"/>
    <property type="molecule type" value="Genomic_DNA"/>
</dbReference>
<dbReference type="PANTHER" id="PTHR43245">
    <property type="entry name" value="BIFUNCTIONAL POLYMYXIN RESISTANCE PROTEIN ARNA"/>
    <property type="match status" value="1"/>
</dbReference>
<evidence type="ECO:0000259" key="1">
    <source>
        <dbReference type="Pfam" id="PF01370"/>
    </source>
</evidence>
<accession>A0A0J1H206</accession>